<name>A0AAU9P1F6_9ASTR</name>
<sequence length="90" mass="10451">MASSLNANNSSHILYEVKKPALTKSINDTYSFSHMNAIRPRLETSNQNHEEKQREIESTNLIHKDVVSKYLYDEIRAENKKLNILKTFVT</sequence>
<reference evidence="1 2" key="1">
    <citation type="submission" date="2022-01" db="EMBL/GenBank/DDBJ databases">
        <authorList>
            <person name="Xiong W."/>
            <person name="Schranz E."/>
        </authorList>
    </citation>
    <scope>NUCLEOTIDE SEQUENCE [LARGE SCALE GENOMIC DNA]</scope>
</reference>
<organism evidence="1 2">
    <name type="scientific">Lactuca virosa</name>
    <dbReference type="NCBI Taxonomy" id="75947"/>
    <lineage>
        <taxon>Eukaryota</taxon>
        <taxon>Viridiplantae</taxon>
        <taxon>Streptophyta</taxon>
        <taxon>Embryophyta</taxon>
        <taxon>Tracheophyta</taxon>
        <taxon>Spermatophyta</taxon>
        <taxon>Magnoliopsida</taxon>
        <taxon>eudicotyledons</taxon>
        <taxon>Gunneridae</taxon>
        <taxon>Pentapetalae</taxon>
        <taxon>asterids</taxon>
        <taxon>campanulids</taxon>
        <taxon>Asterales</taxon>
        <taxon>Asteraceae</taxon>
        <taxon>Cichorioideae</taxon>
        <taxon>Cichorieae</taxon>
        <taxon>Lactucinae</taxon>
        <taxon>Lactuca</taxon>
    </lineage>
</organism>
<evidence type="ECO:0000313" key="2">
    <source>
        <dbReference type="Proteomes" id="UP001157418"/>
    </source>
</evidence>
<dbReference type="EMBL" id="CAKMRJ010005523">
    <property type="protein sequence ID" value="CAH1443894.1"/>
    <property type="molecule type" value="Genomic_DNA"/>
</dbReference>
<keyword evidence="2" id="KW-1185">Reference proteome</keyword>
<dbReference type="AlphaFoldDB" id="A0AAU9P1F6"/>
<dbReference type="Proteomes" id="UP001157418">
    <property type="component" value="Unassembled WGS sequence"/>
</dbReference>
<protein>
    <submittedName>
        <fullName evidence="1">Uncharacterized protein</fullName>
    </submittedName>
</protein>
<evidence type="ECO:0000313" key="1">
    <source>
        <dbReference type="EMBL" id="CAH1443894.1"/>
    </source>
</evidence>
<proteinExistence type="predicted"/>
<comment type="caution">
    <text evidence="1">The sequence shown here is derived from an EMBL/GenBank/DDBJ whole genome shotgun (WGS) entry which is preliminary data.</text>
</comment>
<gene>
    <name evidence="1" type="ORF">LVIROSA_LOCUS29779</name>
</gene>
<accession>A0AAU9P1F6</accession>